<reference evidence="2 3" key="1">
    <citation type="submission" date="2016-03" db="EMBL/GenBank/DDBJ databases">
        <title>EvidentialGene: Evidence-directed Construction of Genes on Genomes.</title>
        <authorList>
            <person name="Gilbert D.G."/>
            <person name="Choi J.-H."/>
            <person name="Mockaitis K."/>
            <person name="Colbourne J."/>
            <person name="Pfrender M."/>
        </authorList>
    </citation>
    <scope>NUCLEOTIDE SEQUENCE [LARGE SCALE GENOMIC DNA]</scope>
    <source>
        <strain evidence="2 3">Xinb3</strain>
        <tissue evidence="2">Complete organism</tissue>
    </source>
</reference>
<protein>
    <submittedName>
        <fullName evidence="2">Uncharacterized protein</fullName>
    </submittedName>
</protein>
<feature type="region of interest" description="Disordered" evidence="1">
    <location>
        <begin position="1"/>
        <end position="29"/>
    </location>
</feature>
<organism evidence="2 3">
    <name type="scientific">Daphnia magna</name>
    <dbReference type="NCBI Taxonomy" id="35525"/>
    <lineage>
        <taxon>Eukaryota</taxon>
        <taxon>Metazoa</taxon>
        <taxon>Ecdysozoa</taxon>
        <taxon>Arthropoda</taxon>
        <taxon>Crustacea</taxon>
        <taxon>Branchiopoda</taxon>
        <taxon>Diplostraca</taxon>
        <taxon>Cladocera</taxon>
        <taxon>Anomopoda</taxon>
        <taxon>Daphniidae</taxon>
        <taxon>Daphnia</taxon>
    </lineage>
</organism>
<gene>
    <name evidence="2" type="ORF">APZ42_016073</name>
</gene>
<evidence type="ECO:0000256" key="1">
    <source>
        <dbReference type="SAM" id="MobiDB-lite"/>
    </source>
</evidence>
<dbReference type="EMBL" id="LRGB01000568">
    <property type="protein sequence ID" value="KZS18052.1"/>
    <property type="molecule type" value="Genomic_DNA"/>
</dbReference>
<comment type="caution">
    <text evidence="2">The sequence shown here is derived from an EMBL/GenBank/DDBJ whole genome shotgun (WGS) entry which is preliminary data.</text>
</comment>
<feature type="compositionally biased region" description="Low complexity" evidence="1">
    <location>
        <begin position="15"/>
        <end position="26"/>
    </location>
</feature>
<accession>A0A162NJU4</accession>
<keyword evidence="3" id="KW-1185">Reference proteome</keyword>
<proteinExistence type="predicted"/>
<dbReference type="AlphaFoldDB" id="A0A162NJU4"/>
<dbReference type="Proteomes" id="UP000076858">
    <property type="component" value="Unassembled WGS sequence"/>
</dbReference>
<name>A0A162NJU4_9CRUS</name>
<evidence type="ECO:0000313" key="3">
    <source>
        <dbReference type="Proteomes" id="UP000076858"/>
    </source>
</evidence>
<sequence length="53" mass="5937">MLSSSTTCHHHPEINPSNFDPFNNSSHTSSHFVKESNYLTHLTCFSNSIGLCQ</sequence>
<evidence type="ECO:0000313" key="2">
    <source>
        <dbReference type="EMBL" id="KZS18052.1"/>
    </source>
</evidence>